<evidence type="ECO:0000256" key="3">
    <source>
        <dbReference type="ARBA" id="ARBA00022475"/>
    </source>
</evidence>
<evidence type="ECO:0000256" key="6">
    <source>
        <dbReference type="ARBA" id="ARBA00023136"/>
    </source>
</evidence>
<dbReference type="Proteomes" id="UP000633943">
    <property type="component" value="Unassembled WGS sequence"/>
</dbReference>
<gene>
    <name evidence="8" type="ORF">GPA24_00915</name>
</gene>
<evidence type="ECO:0000256" key="5">
    <source>
        <dbReference type="ARBA" id="ARBA00022989"/>
    </source>
</evidence>
<accession>A0ABX1NQZ3</accession>
<feature type="transmembrane region" description="Helical" evidence="7">
    <location>
        <begin position="124"/>
        <end position="147"/>
    </location>
</feature>
<feature type="transmembrane region" description="Helical" evidence="7">
    <location>
        <begin position="456"/>
        <end position="476"/>
    </location>
</feature>
<feature type="transmembrane region" description="Helical" evidence="7">
    <location>
        <begin position="218"/>
        <end position="236"/>
    </location>
</feature>
<keyword evidence="4 7" id="KW-0812">Transmembrane</keyword>
<keyword evidence="9" id="KW-1185">Reference proteome</keyword>
<evidence type="ECO:0000313" key="8">
    <source>
        <dbReference type="EMBL" id="NMG14122.1"/>
    </source>
</evidence>
<proteinExistence type="inferred from homology"/>
<feature type="transmembrane region" description="Helical" evidence="7">
    <location>
        <begin position="51"/>
        <end position="77"/>
    </location>
</feature>
<feature type="transmembrane region" description="Helical" evidence="7">
    <location>
        <begin position="399"/>
        <end position="418"/>
    </location>
</feature>
<evidence type="ECO:0000256" key="4">
    <source>
        <dbReference type="ARBA" id="ARBA00022692"/>
    </source>
</evidence>
<feature type="transmembrane region" description="Helical" evidence="7">
    <location>
        <begin position="193"/>
        <end position="212"/>
    </location>
</feature>
<evidence type="ECO:0000313" key="9">
    <source>
        <dbReference type="Proteomes" id="UP000633943"/>
    </source>
</evidence>
<comment type="caution">
    <text evidence="8">The sequence shown here is derived from an EMBL/GenBank/DDBJ whole genome shotgun (WGS) entry which is preliminary data.</text>
</comment>
<organism evidence="8 9">
    <name type="scientific">Aromatoleum bremense</name>
    <dbReference type="NCBI Taxonomy" id="76115"/>
    <lineage>
        <taxon>Bacteria</taxon>
        <taxon>Pseudomonadati</taxon>
        <taxon>Pseudomonadota</taxon>
        <taxon>Betaproteobacteria</taxon>
        <taxon>Rhodocyclales</taxon>
        <taxon>Rhodocyclaceae</taxon>
        <taxon>Aromatoleum</taxon>
    </lineage>
</organism>
<feature type="transmembrane region" description="Helical" evidence="7">
    <location>
        <begin position="482"/>
        <end position="506"/>
    </location>
</feature>
<dbReference type="Pfam" id="PF13440">
    <property type="entry name" value="Polysacc_synt_3"/>
    <property type="match status" value="1"/>
</dbReference>
<sequence length="531" mass="57121">MPDGLADRRGARAQAGRPVEPGRVRFEHAEHAHRGRRSPIAGRRGMTIGRVFFSSIVWSSAADIGQRAFSFLILLILVRLLTPQEFGTAATALMIIQLLQPVSRFGLYDYLIFREEADEAVKGAAWLTSVVFGLSASVLLFALAGPIAQAFSDAQLAPVLRALSPVFLLRSVSCVHEAMLAKQFGFKSLAVRTVSAVFVAGVIAIGLAYSGWGVYSLVIQQLVSASVSSVVLWLSYRWWPRFAGARANLRTVVAGGCKYTIAQLFSSLNNTVYGLAIGFFVSTEAAGVFRLAWTGLDLCIQLTIRPFAQVAQPLFAQMQADRKRLGEAFIKVCQHCAVVTFLVFGWMAVMGPEVGTFAYGARWAGAGEVLSIICFVVFPATPNYLIAVLLNAVGRPDRVLTLSAVQSALSVLFAIVAVHWGMTGIAVAFVLRALITTPLGFVFLKHSADVGVLDIGRALAAPVIAATLTMLAIVAAKHFAPPFHAVLLTLIVSGIAAVAIYGTTLFQLQRELLMNLWSLFSHKLGQASVPK</sequence>
<dbReference type="InterPro" id="IPR050833">
    <property type="entry name" value="Poly_Biosynth_Transport"/>
</dbReference>
<feature type="transmembrane region" description="Helical" evidence="7">
    <location>
        <begin position="424"/>
        <end position="444"/>
    </location>
</feature>
<evidence type="ECO:0000256" key="7">
    <source>
        <dbReference type="SAM" id="Phobius"/>
    </source>
</evidence>
<feature type="transmembrane region" description="Helical" evidence="7">
    <location>
        <begin position="369"/>
        <end position="392"/>
    </location>
</feature>
<dbReference type="CDD" id="cd13127">
    <property type="entry name" value="MATE_tuaB_like"/>
    <property type="match status" value="1"/>
</dbReference>
<dbReference type="PANTHER" id="PTHR30250:SF10">
    <property type="entry name" value="LIPOPOLYSACCHARIDE BIOSYNTHESIS PROTEIN WZXC"/>
    <property type="match status" value="1"/>
</dbReference>
<comment type="similarity">
    <text evidence="2">Belongs to the polysaccharide synthase family.</text>
</comment>
<name>A0ABX1NQZ3_9RHOO</name>
<dbReference type="EMBL" id="WTVP01000002">
    <property type="protein sequence ID" value="NMG14122.1"/>
    <property type="molecule type" value="Genomic_DNA"/>
</dbReference>
<keyword evidence="5 7" id="KW-1133">Transmembrane helix</keyword>
<evidence type="ECO:0000256" key="2">
    <source>
        <dbReference type="ARBA" id="ARBA00007430"/>
    </source>
</evidence>
<keyword evidence="6 7" id="KW-0472">Membrane</keyword>
<feature type="transmembrane region" description="Helical" evidence="7">
    <location>
        <begin position="89"/>
        <end position="112"/>
    </location>
</feature>
<protein>
    <submittedName>
        <fullName evidence="8">Oligosaccharide flippase family protein</fullName>
    </submittedName>
</protein>
<keyword evidence="3" id="KW-1003">Cell membrane</keyword>
<reference evidence="8 9" key="1">
    <citation type="submission" date="2019-12" db="EMBL/GenBank/DDBJ databases">
        <title>Comparative genomics gives insights into the taxonomy of the Azoarcus-Aromatoleum group and reveals separate origins of nif in the plant-associated Azoarcus and non-plant-associated Aromatoleum sub-groups.</title>
        <authorList>
            <person name="Lafos M."/>
            <person name="Maluk M."/>
            <person name="Batista M."/>
            <person name="Junghare M."/>
            <person name="Carmona M."/>
            <person name="Faoro H."/>
            <person name="Cruz L.M."/>
            <person name="Battistoni F."/>
            <person name="De Souza E."/>
            <person name="Pedrosa F."/>
            <person name="Chen W.-M."/>
            <person name="Poole P.S."/>
            <person name="Dixon R.A."/>
            <person name="James E.K."/>
        </authorList>
    </citation>
    <scope>NUCLEOTIDE SEQUENCE [LARGE SCALE GENOMIC DNA]</scope>
    <source>
        <strain evidence="8 9">PbN1</strain>
    </source>
</reference>
<dbReference type="PANTHER" id="PTHR30250">
    <property type="entry name" value="PST FAMILY PREDICTED COLANIC ACID TRANSPORTER"/>
    <property type="match status" value="1"/>
</dbReference>
<comment type="subcellular location">
    <subcellularLocation>
        <location evidence="1">Cell membrane</location>
        <topology evidence="1">Multi-pass membrane protein</topology>
    </subcellularLocation>
</comment>
<feature type="transmembrane region" description="Helical" evidence="7">
    <location>
        <begin position="328"/>
        <end position="349"/>
    </location>
</feature>
<evidence type="ECO:0000256" key="1">
    <source>
        <dbReference type="ARBA" id="ARBA00004651"/>
    </source>
</evidence>